<reference evidence="1 2" key="1">
    <citation type="submission" date="2013-11" db="EMBL/GenBank/DDBJ databases">
        <title>Genome sequencing of Stegodyphus mimosarum.</title>
        <authorList>
            <person name="Bechsgaard J."/>
        </authorList>
    </citation>
    <scope>NUCLEOTIDE SEQUENCE [LARGE SCALE GENOMIC DNA]</scope>
</reference>
<dbReference type="Proteomes" id="UP000054359">
    <property type="component" value="Unassembled WGS sequence"/>
</dbReference>
<proteinExistence type="predicted"/>
<evidence type="ECO:0000313" key="1">
    <source>
        <dbReference type="EMBL" id="KFM81457.1"/>
    </source>
</evidence>
<name>A0A087UVR8_STEMI</name>
<gene>
    <name evidence="1" type="ORF">X975_16797</name>
</gene>
<dbReference type="AlphaFoldDB" id="A0A087UVR8"/>
<feature type="non-terminal residue" evidence="1">
    <location>
        <position position="99"/>
    </location>
</feature>
<accession>A0A087UVR8</accession>
<sequence>MPDVNVTSKLHPDINTATAHEKYNKLMCTFKKIAEVASETLTFQFERHVEFFENILQLLKDRKELGIIILSDENTINQNFNAQHTGNIQSDDRNENTQQ</sequence>
<organism evidence="1 2">
    <name type="scientific">Stegodyphus mimosarum</name>
    <name type="common">African social velvet spider</name>
    <dbReference type="NCBI Taxonomy" id="407821"/>
    <lineage>
        <taxon>Eukaryota</taxon>
        <taxon>Metazoa</taxon>
        <taxon>Ecdysozoa</taxon>
        <taxon>Arthropoda</taxon>
        <taxon>Chelicerata</taxon>
        <taxon>Arachnida</taxon>
        <taxon>Araneae</taxon>
        <taxon>Araneomorphae</taxon>
        <taxon>Entelegynae</taxon>
        <taxon>Eresoidea</taxon>
        <taxon>Eresidae</taxon>
        <taxon>Stegodyphus</taxon>
    </lineage>
</organism>
<dbReference type="EMBL" id="KK121881">
    <property type="protein sequence ID" value="KFM81457.1"/>
    <property type="molecule type" value="Genomic_DNA"/>
</dbReference>
<evidence type="ECO:0000313" key="2">
    <source>
        <dbReference type="Proteomes" id="UP000054359"/>
    </source>
</evidence>
<keyword evidence="2" id="KW-1185">Reference proteome</keyword>
<protein>
    <submittedName>
        <fullName evidence="1">Uncharacterized protein</fullName>
    </submittedName>
</protein>